<proteinExistence type="predicted"/>
<dbReference type="EMBL" id="GBRH01221497">
    <property type="protein sequence ID" value="JAD76398.1"/>
    <property type="molecule type" value="Transcribed_RNA"/>
</dbReference>
<reference evidence="1" key="1">
    <citation type="submission" date="2014-09" db="EMBL/GenBank/DDBJ databases">
        <authorList>
            <person name="Magalhaes I.L.F."/>
            <person name="Oliveira U."/>
            <person name="Santos F.R."/>
            <person name="Vidigal T.H.D.A."/>
            <person name="Brescovit A.D."/>
            <person name="Santos A.J."/>
        </authorList>
    </citation>
    <scope>NUCLEOTIDE SEQUENCE</scope>
    <source>
        <tissue evidence="1">Shoot tissue taken approximately 20 cm above the soil surface</tissue>
    </source>
</reference>
<reference evidence="1" key="2">
    <citation type="journal article" date="2015" name="Data Brief">
        <title>Shoot transcriptome of the giant reed, Arundo donax.</title>
        <authorList>
            <person name="Barrero R.A."/>
            <person name="Guerrero F.D."/>
            <person name="Moolhuijzen P."/>
            <person name="Goolsby J.A."/>
            <person name="Tidwell J."/>
            <person name="Bellgard S.E."/>
            <person name="Bellgard M.I."/>
        </authorList>
    </citation>
    <scope>NUCLEOTIDE SEQUENCE</scope>
    <source>
        <tissue evidence="1">Shoot tissue taken approximately 20 cm above the soil surface</tissue>
    </source>
</reference>
<dbReference type="AlphaFoldDB" id="A0A0A9CPN3"/>
<protein>
    <submittedName>
        <fullName evidence="1">Uncharacterized protein</fullName>
    </submittedName>
</protein>
<evidence type="ECO:0000313" key="1">
    <source>
        <dbReference type="EMBL" id="JAD76398.1"/>
    </source>
</evidence>
<name>A0A0A9CPN3_ARUDO</name>
<accession>A0A0A9CPN3</accession>
<organism evidence="1">
    <name type="scientific">Arundo donax</name>
    <name type="common">Giant reed</name>
    <name type="synonym">Donax arundinaceus</name>
    <dbReference type="NCBI Taxonomy" id="35708"/>
    <lineage>
        <taxon>Eukaryota</taxon>
        <taxon>Viridiplantae</taxon>
        <taxon>Streptophyta</taxon>
        <taxon>Embryophyta</taxon>
        <taxon>Tracheophyta</taxon>
        <taxon>Spermatophyta</taxon>
        <taxon>Magnoliopsida</taxon>
        <taxon>Liliopsida</taxon>
        <taxon>Poales</taxon>
        <taxon>Poaceae</taxon>
        <taxon>PACMAD clade</taxon>
        <taxon>Arundinoideae</taxon>
        <taxon>Arundineae</taxon>
        <taxon>Arundo</taxon>
    </lineage>
</organism>
<sequence length="19" mass="1953">MQTSVKAPAASTTPCTVME</sequence>